<feature type="domain" description="4Fe-4S Mo/W bis-MGD-type" evidence="5">
    <location>
        <begin position="3"/>
        <end position="59"/>
    </location>
</feature>
<evidence type="ECO:0000256" key="3">
    <source>
        <dbReference type="ARBA" id="ARBA00023004"/>
    </source>
</evidence>
<dbReference type="PANTHER" id="PTHR43742:SF2">
    <property type="entry name" value="ASSIMILATORY NITRATE REDUCTASE CATALYTIC SUBUNIT"/>
    <property type="match status" value="1"/>
</dbReference>
<sequence length="738" mass="80320">MTVTHTHTYCRICEALCGYVATVEDGVLIQMRPNKDHPISRGFGCPKGVAMTELVNDPDRVLYPLRRKAEVPRGHGGLEQFERISWDQAFDEIASKLRAVIGTHGGGAVGAYLGNPVYFSYSPPMWVKGFLDALHSPHFYTPGSQDTASRSAASAFLYGSALIFPIPDLERTDFLLMLGANPFVSHGSLLTAPHIKETLRAIPKRGGRVVVVDPRRTETARVFEHLQVRPDSDAWLLGAMLRVIFDEGLEDRAAIAKTSRGIEMLRQMVAGDSYTCEEAARRTGLDPDEIRQLARDLATARTAAVYGRIGTCRGRHGTLTVFLLDALNVVTGNFDRPGGSLLGKSLTPPAFNKAADTFGKHFGRIGGFPDAFGMLPSVMMAKEMLTAGEGQLRAFLTVGGNPVLANPNPDELTRGIKGLDLMVSIDLYVSETGLLADYILPGTTFLEKHDVPLQFLQNHTLPYAESTEAVIAPRGECKDEWQIIDEIGRRIGVAPYSVPMLRAAARFGIRPTPRTLVDLAVRLGPYGDFFGLRRGGLSLKKLAAADNGMVLGEHQPTGEQHKRIRHKDGLVHLDATQVLAESRRLGERHDIDPDLPLSLITLRELHSHNSWMHNLPSLMTARRKHTARVHPKDAAHAGVISGDRVRIVSASGEIETEVMVTDEIIEGTIAVPHGWGHRAAGWRLANEAGGPNINVLASSEIADVEKIAGMALLDGIPVRLEAATADSRVPVQQAGAPR</sequence>
<dbReference type="InterPro" id="IPR006963">
    <property type="entry name" value="Mopterin_OxRdtase_4Fe-4S_dom"/>
</dbReference>
<dbReference type="GO" id="GO:0016491">
    <property type="term" value="F:oxidoreductase activity"/>
    <property type="evidence" value="ECO:0007669"/>
    <property type="project" value="InterPro"/>
</dbReference>
<evidence type="ECO:0000256" key="1">
    <source>
        <dbReference type="ARBA" id="ARBA00010312"/>
    </source>
</evidence>
<dbReference type="AlphaFoldDB" id="A0A0E4H2K5"/>
<evidence type="ECO:0000259" key="5">
    <source>
        <dbReference type="PROSITE" id="PS51669"/>
    </source>
</evidence>
<keyword evidence="4" id="KW-0411">Iron-sulfur</keyword>
<dbReference type="Pfam" id="PF04879">
    <property type="entry name" value="Molybdop_Fe4S4"/>
    <property type="match status" value="1"/>
</dbReference>
<protein>
    <submittedName>
        <fullName evidence="6">Molybdopterin oxidoreductase</fullName>
    </submittedName>
</protein>
<dbReference type="SMART" id="SM00926">
    <property type="entry name" value="Molybdop_Fe4S4"/>
    <property type="match status" value="1"/>
</dbReference>
<reference evidence="6 7" key="1">
    <citation type="submission" date="2015-03" db="EMBL/GenBank/DDBJ databases">
        <authorList>
            <person name="Urmite Genomes"/>
        </authorList>
    </citation>
    <scope>NUCLEOTIDE SEQUENCE [LARGE SCALE GENOMIC DNA]</scope>
    <source>
        <strain evidence="6 7">CSUR P1491</strain>
    </source>
</reference>
<dbReference type="Gene3D" id="3.40.50.740">
    <property type="match status" value="1"/>
</dbReference>
<dbReference type="STRING" id="141349.BN1232_03950"/>
<dbReference type="Gene3D" id="2.20.25.90">
    <property type="entry name" value="ADC-like domains"/>
    <property type="match status" value="1"/>
</dbReference>
<dbReference type="OrthoDB" id="7376058at2"/>
<dbReference type="RefSeq" id="WP_090604193.1">
    <property type="nucleotide sequence ID" value="NZ_CTEE01000001.1"/>
</dbReference>
<dbReference type="EMBL" id="CTEE01000001">
    <property type="protein sequence ID" value="CQD17604.1"/>
    <property type="molecule type" value="Genomic_DNA"/>
</dbReference>
<gene>
    <name evidence="6" type="ORF">BN1232_03950</name>
</gene>
<dbReference type="PROSITE" id="PS51669">
    <property type="entry name" value="4FE4S_MOW_BIS_MGD"/>
    <property type="match status" value="1"/>
</dbReference>
<dbReference type="Pfam" id="PF01568">
    <property type="entry name" value="Molydop_binding"/>
    <property type="match status" value="1"/>
</dbReference>
<comment type="similarity">
    <text evidence="1">Belongs to the prokaryotic molybdopterin-containing oxidoreductase family.</text>
</comment>
<keyword evidence="2" id="KW-0479">Metal-binding</keyword>
<dbReference type="InterPro" id="IPR009010">
    <property type="entry name" value="Asp_de-COase-like_dom_sf"/>
</dbReference>
<dbReference type="Proteomes" id="UP000199251">
    <property type="component" value="Unassembled WGS sequence"/>
</dbReference>
<organism evidence="6 7">
    <name type="scientific">Mycobacterium lentiflavum</name>
    <dbReference type="NCBI Taxonomy" id="141349"/>
    <lineage>
        <taxon>Bacteria</taxon>
        <taxon>Bacillati</taxon>
        <taxon>Actinomycetota</taxon>
        <taxon>Actinomycetes</taxon>
        <taxon>Mycobacteriales</taxon>
        <taxon>Mycobacteriaceae</taxon>
        <taxon>Mycobacterium</taxon>
        <taxon>Mycobacterium simiae complex</taxon>
    </lineage>
</organism>
<dbReference type="SUPFAM" id="SSF50692">
    <property type="entry name" value="ADC-like"/>
    <property type="match status" value="1"/>
</dbReference>
<dbReference type="GO" id="GO:0051536">
    <property type="term" value="F:iron-sulfur cluster binding"/>
    <property type="evidence" value="ECO:0007669"/>
    <property type="project" value="UniProtKB-KW"/>
</dbReference>
<dbReference type="InterPro" id="IPR006657">
    <property type="entry name" value="MoPterin_dinucl-bd_dom"/>
</dbReference>
<evidence type="ECO:0000256" key="4">
    <source>
        <dbReference type="ARBA" id="ARBA00023014"/>
    </source>
</evidence>
<accession>A0A0E4H2K5</accession>
<dbReference type="GO" id="GO:0043546">
    <property type="term" value="F:molybdopterin cofactor binding"/>
    <property type="evidence" value="ECO:0007669"/>
    <property type="project" value="InterPro"/>
</dbReference>
<evidence type="ECO:0000313" key="7">
    <source>
        <dbReference type="Proteomes" id="UP000199251"/>
    </source>
</evidence>
<name>A0A0E4H2K5_MYCLN</name>
<evidence type="ECO:0000256" key="2">
    <source>
        <dbReference type="ARBA" id="ARBA00022723"/>
    </source>
</evidence>
<dbReference type="Gene3D" id="2.40.40.20">
    <property type="match status" value="1"/>
</dbReference>
<proteinExistence type="inferred from homology"/>
<dbReference type="GO" id="GO:0046872">
    <property type="term" value="F:metal ion binding"/>
    <property type="evidence" value="ECO:0007669"/>
    <property type="project" value="UniProtKB-KW"/>
</dbReference>
<dbReference type="InterPro" id="IPR050612">
    <property type="entry name" value="Prok_Mopterin_Oxidored"/>
</dbReference>
<dbReference type="SUPFAM" id="SSF53706">
    <property type="entry name" value="Formate dehydrogenase/DMSO reductase, domains 1-3"/>
    <property type="match status" value="1"/>
</dbReference>
<dbReference type="InterPro" id="IPR006656">
    <property type="entry name" value="Mopterin_OxRdtase"/>
</dbReference>
<evidence type="ECO:0000313" key="6">
    <source>
        <dbReference type="EMBL" id="CQD17604.1"/>
    </source>
</evidence>
<dbReference type="Gene3D" id="3.40.228.10">
    <property type="entry name" value="Dimethylsulfoxide Reductase, domain 2"/>
    <property type="match status" value="1"/>
</dbReference>
<dbReference type="PANTHER" id="PTHR43742">
    <property type="entry name" value="TRIMETHYLAMINE-N-OXIDE REDUCTASE"/>
    <property type="match status" value="1"/>
</dbReference>
<keyword evidence="3" id="KW-0408">Iron</keyword>
<dbReference type="Pfam" id="PF00384">
    <property type="entry name" value="Molybdopterin"/>
    <property type="match status" value="1"/>
</dbReference>